<dbReference type="RefSeq" id="WP_242773635.1">
    <property type="nucleotide sequence ID" value="NZ_JALDAY010000013.1"/>
</dbReference>
<dbReference type="GO" id="GO:0003677">
    <property type="term" value="F:DNA binding"/>
    <property type="evidence" value="ECO:0007669"/>
    <property type="project" value="UniProtKB-KW"/>
</dbReference>
<keyword evidence="3" id="KW-1185">Reference proteome</keyword>
<evidence type="ECO:0000259" key="1">
    <source>
        <dbReference type="PROSITE" id="PS51742"/>
    </source>
</evidence>
<accession>A0ABS9YHK5</accession>
<sequence length="150" mass="16256">MKWQQLENGGGGTHLVVLDPDEEPVQVLTDFARTHGIHGAQVTAVGAFADAVVGWFDREARDYRPIPVRQQCEVLSLMGDIAEGENGPVPHLHAVLGMADGRTRGGHLLRARVWPTLEVVIQSVEPPLAKVYHPDIGLALIAPGRREPAP</sequence>
<proteinExistence type="predicted"/>
<dbReference type="SUPFAM" id="SSF117856">
    <property type="entry name" value="AF0104/ALDC/Ptd012-like"/>
    <property type="match status" value="1"/>
</dbReference>
<organism evidence="2 3">
    <name type="scientific">Streptomyces cylindrosporus</name>
    <dbReference type="NCBI Taxonomy" id="2927583"/>
    <lineage>
        <taxon>Bacteria</taxon>
        <taxon>Bacillati</taxon>
        <taxon>Actinomycetota</taxon>
        <taxon>Actinomycetes</taxon>
        <taxon>Kitasatosporales</taxon>
        <taxon>Streptomycetaceae</taxon>
        <taxon>Streptomyces</taxon>
    </lineage>
</organism>
<dbReference type="PANTHER" id="PTHR34988">
    <property type="entry name" value="PROTEIN, PUTATIVE-RELATED"/>
    <property type="match status" value="1"/>
</dbReference>
<dbReference type="InterPro" id="IPR005175">
    <property type="entry name" value="PPC_dom"/>
</dbReference>
<dbReference type="PANTHER" id="PTHR34988:SF1">
    <property type="entry name" value="DNA-BINDING PROTEIN"/>
    <property type="match status" value="1"/>
</dbReference>
<reference evidence="2" key="1">
    <citation type="submission" date="2022-03" db="EMBL/GenBank/DDBJ databases">
        <title>Streptomyces 7R015 and 7R016 isolated from Barleria lupulina in Thailand.</title>
        <authorList>
            <person name="Kanchanasin P."/>
            <person name="Phongsopitanun W."/>
            <person name="Tanasupawat S."/>
        </authorList>
    </citation>
    <scope>NUCLEOTIDE SEQUENCE</scope>
    <source>
        <strain evidence="2">7R015</strain>
    </source>
</reference>
<name>A0ABS9YHK5_9ACTN</name>
<dbReference type="InterPro" id="IPR025707">
    <property type="entry name" value="DNA_bp_PD1"/>
</dbReference>
<evidence type="ECO:0000313" key="2">
    <source>
        <dbReference type="EMBL" id="MCI3276727.1"/>
    </source>
</evidence>
<dbReference type="Pfam" id="PF03479">
    <property type="entry name" value="PCC"/>
    <property type="match status" value="1"/>
</dbReference>
<feature type="domain" description="PPC" evidence="1">
    <location>
        <begin position="7"/>
        <end position="144"/>
    </location>
</feature>
<gene>
    <name evidence="2" type="ORF">MQP27_37210</name>
</gene>
<dbReference type="Gene3D" id="3.30.1330.80">
    <property type="entry name" value="Hypothetical protein, similar to alpha- acetolactate decarboxylase, domain 2"/>
    <property type="match status" value="1"/>
</dbReference>
<dbReference type="PROSITE" id="PS51742">
    <property type="entry name" value="PPC"/>
    <property type="match status" value="1"/>
</dbReference>
<keyword evidence="2" id="KW-0238">DNA-binding</keyword>
<dbReference type="EMBL" id="JALDAY010000013">
    <property type="protein sequence ID" value="MCI3276727.1"/>
    <property type="molecule type" value="Genomic_DNA"/>
</dbReference>
<dbReference type="PIRSF" id="PIRSF016702">
    <property type="entry name" value="DNA_bp_PD1"/>
    <property type="match status" value="1"/>
</dbReference>
<evidence type="ECO:0000313" key="3">
    <source>
        <dbReference type="Proteomes" id="UP001165269"/>
    </source>
</evidence>
<dbReference type="Proteomes" id="UP001165269">
    <property type="component" value="Unassembled WGS sequence"/>
</dbReference>
<protein>
    <submittedName>
        <fullName evidence="2">DNA-binding protein</fullName>
    </submittedName>
</protein>
<dbReference type="CDD" id="cd11378">
    <property type="entry name" value="DUF296"/>
    <property type="match status" value="1"/>
</dbReference>
<comment type="caution">
    <text evidence="2">The sequence shown here is derived from an EMBL/GenBank/DDBJ whole genome shotgun (WGS) entry which is preliminary data.</text>
</comment>